<reference evidence="2 3" key="1">
    <citation type="journal article" date="2011" name="Proc. Natl. Acad. Sci. U.S.A.">
        <title>Genome and transcriptome analyses of the mountain pine beetle-fungal symbiont Grosmannia clavigera, a lodgepole pine pathogen.</title>
        <authorList>
            <person name="DiGuistini S."/>
            <person name="Wang Y."/>
            <person name="Liao N.Y."/>
            <person name="Taylor G."/>
            <person name="Tanguay P."/>
            <person name="Feau N."/>
            <person name="Henrissat B."/>
            <person name="Chan S.K."/>
            <person name="Hesse-Orce U."/>
            <person name="Alamouti S.M."/>
            <person name="Tsui C.K.M."/>
            <person name="Docking R.T."/>
            <person name="Levasseur A."/>
            <person name="Haridas S."/>
            <person name="Robertson G."/>
            <person name="Birol I."/>
            <person name="Holt R.A."/>
            <person name="Marra M.A."/>
            <person name="Hamelin R.C."/>
            <person name="Hirst M."/>
            <person name="Jones S.J.M."/>
            <person name="Bohlmann J."/>
            <person name="Breuil C."/>
        </authorList>
    </citation>
    <scope>NUCLEOTIDE SEQUENCE [LARGE SCALE GENOMIC DNA]</scope>
    <source>
        <strain evidence="3">kw1407 / UAMH 11150</strain>
    </source>
</reference>
<accession>F0XF64</accession>
<dbReference type="EMBL" id="GL629765">
    <property type="protein sequence ID" value="EFX03487.1"/>
    <property type="molecule type" value="Genomic_DNA"/>
</dbReference>
<feature type="transmembrane region" description="Helical" evidence="1">
    <location>
        <begin position="46"/>
        <end position="69"/>
    </location>
</feature>
<dbReference type="HOGENOM" id="CLU_1704419_0_0_1"/>
<keyword evidence="1" id="KW-0472">Membrane</keyword>
<dbReference type="GeneID" id="25977329"/>
<dbReference type="Proteomes" id="UP000007796">
    <property type="component" value="Unassembled WGS sequence"/>
</dbReference>
<organism evidence="3">
    <name type="scientific">Grosmannia clavigera (strain kw1407 / UAMH 11150)</name>
    <name type="common">Blue stain fungus</name>
    <name type="synonym">Graphiocladiella clavigera</name>
    <dbReference type="NCBI Taxonomy" id="655863"/>
    <lineage>
        <taxon>Eukaryota</taxon>
        <taxon>Fungi</taxon>
        <taxon>Dikarya</taxon>
        <taxon>Ascomycota</taxon>
        <taxon>Pezizomycotina</taxon>
        <taxon>Sordariomycetes</taxon>
        <taxon>Sordariomycetidae</taxon>
        <taxon>Ophiostomatales</taxon>
        <taxon>Ophiostomataceae</taxon>
        <taxon>Leptographium</taxon>
    </lineage>
</organism>
<feature type="transmembrane region" description="Helical" evidence="1">
    <location>
        <begin position="75"/>
        <end position="95"/>
    </location>
</feature>
<dbReference type="InParanoid" id="F0XF64"/>
<protein>
    <submittedName>
        <fullName evidence="2">Uncharacterized protein</fullName>
    </submittedName>
</protein>
<proteinExistence type="predicted"/>
<evidence type="ECO:0000313" key="2">
    <source>
        <dbReference type="EMBL" id="EFX03487.1"/>
    </source>
</evidence>
<evidence type="ECO:0000256" key="1">
    <source>
        <dbReference type="SAM" id="Phobius"/>
    </source>
</evidence>
<dbReference type="STRING" id="655863.F0XF64"/>
<dbReference type="RefSeq" id="XP_014172969.1">
    <property type="nucleotide sequence ID" value="XM_014317494.1"/>
</dbReference>
<keyword evidence="1" id="KW-0812">Transmembrane</keyword>
<keyword evidence="1" id="KW-1133">Transmembrane helix</keyword>
<gene>
    <name evidence="2" type="ORF">CMQ_415</name>
</gene>
<keyword evidence="3" id="KW-1185">Reference proteome</keyword>
<dbReference type="OrthoDB" id="5419219at2759"/>
<dbReference type="AlphaFoldDB" id="F0XF64"/>
<dbReference type="eggNOG" id="ENOG502SJK3">
    <property type="taxonomic scope" value="Eukaryota"/>
</dbReference>
<name>F0XF64_GROCL</name>
<sequence length="154" mass="17336">MDVAPNDQQDLALPGYDEIQRRLDQCAAEMDSWVFDENSVTVGCSWYVWSVTAAALLIAGGGLAVGFSVGQRITGVYPFDLANYTWAAAAFVLLIRKSMLVRQWEWSDFLRRRVRCYSVSELANTTGFHEQLIMAKLLHQDCGKGPLKRGERTR</sequence>
<evidence type="ECO:0000313" key="3">
    <source>
        <dbReference type="Proteomes" id="UP000007796"/>
    </source>
</evidence>